<keyword evidence="4 12" id="KW-0808">Transferase</keyword>
<dbReference type="InterPro" id="IPR000014">
    <property type="entry name" value="PAS"/>
</dbReference>
<evidence type="ECO:0000256" key="1">
    <source>
        <dbReference type="ARBA" id="ARBA00000085"/>
    </source>
</evidence>
<keyword evidence="3" id="KW-0597">Phosphoprotein</keyword>
<dbReference type="EC" id="2.7.13.3" evidence="2"/>
<dbReference type="Pfam" id="PF02518">
    <property type="entry name" value="HATPase_c"/>
    <property type="match status" value="1"/>
</dbReference>
<evidence type="ECO:0000256" key="8">
    <source>
        <dbReference type="ARBA" id="ARBA00023012"/>
    </source>
</evidence>
<dbReference type="SUPFAM" id="SSF55785">
    <property type="entry name" value="PYP-like sensor domain (PAS domain)"/>
    <property type="match status" value="2"/>
</dbReference>
<dbReference type="RefSeq" id="WP_031563903.1">
    <property type="nucleotide sequence ID" value="NZ_CAAAIS010000002.1"/>
</dbReference>
<comment type="catalytic activity">
    <reaction evidence="1">
        <text>ATP + protein L-histidine = ADP + protein N-phospho-L-histidine.</text>
        <dbReference type="EC" id="2.7.13.3"/>
    </reaction>
</comment>
<evidence type="ECO:0000256" key="2">
    <source>
        <dbReference type="ARBA" id="ARBA00012438"/>
    </source>
</evidence>
<dbReference type="PANTHER" id="PTHR43065">
    <property type="entry name" value="SENSOR HISTIDINE KINASE"/>
    <property type="match status" value="1"/>
</dbReference>
<dbReference type="SUPFAM" id="SSF55874">
    <property type="entry name" value="ATPase domain of HSP90 chaperone/DNA topoisomerase II/histidine kinase"/>
    <property type="match status" value="1"/>
</dbReference>
<dbReference type="PRINTS" id="PR00344">
    <property type="entry name" value="BCTRLSENSOR"/>
</dbReference>
<keyword evidence="8" id="KW-0902">Two-component regulatory system</keyword>
<dbReference type="SUPFAM" id="SSF47384">
    <property type="entry name" value="Homodimeric domain of signal transducing histidine kinase"/>
    <property type="match status" value="1"/>
</dbReference>
<organism evidence="12 13">
    <name type="scientific">Legionella wadsworthii</name>
    <dbReference type="NCBI Taxonomy" id="28088"/>
    <lineage>
        <taxon>Bacteria</taxon>
        <taxon>Pseudomonadati</taxon>
        <taxon>Pseudomonadota</taxon>
        <taxon>Gammaproteobacteria</taxon>
        <taxon>Legionellales</taxon>
        <taxon>Legionellaceae</taxon>
        <taxon>Legionella</taxon>
    </lineage>
</organism>
<sequence>MNFVKETSVQSQEEIKNLNERLLFKRKKLSEKEQEIHTLNLELMALKKEFTEFYDFNSSAFFTINRNFIISAVNFQSTLLLNYTRNELINRNFLDFIGTFEIDTFKSCIQNLVNTKLMQVCELKLIGKGTRKHIKMECLFTKNGLILLILRDITYIRQLESEQIQLNQSLQTLNNLLHNVSDAIATLDKDFYFKIINPSFIDFFSRIFAIKIKKGMNFLTLISDFSEYKQQLIDSCHQALLGKRSTLVIENFSDFDEVNFCFEINFNSIYNSNTQNNEIILLIKDLTNFYLQKKIKMIEQAKLAHAMRLNTMEGMASALAHEMNQPLTAIFLYSQTCLLQLKRDIDENKLEHSLLHLLNKIISQAKHASEIMNRMKSFIHQDVYYPELSDINTLIKDTLIFLDYELNYSKLKIRLNLDENLPQINIDRIQIMQVIINLTRNSYEAMQEDVCTSPELTIETKNHNQYIEIHFRDNGPGITAENKDKILNSYFTTKEQGTGLGLTICKNLIEAHGGKLFVQDHNGKGAWFIFTLPK</sequence>
<evidence type="ECO:0000259" key="11">
    <source>
        <dbReference type="PROSITE" id="PS50112"/>
    </source>
</evidence>
<dbReference type="PROSITE" id="PS50109">
    <property type="entry name" value="HIS_KIN"/>
    <property type="match status" value="1"/>
</dbReference>
<keyword evidence="6 12" id="KW-0418">Kinase</keyword>
<dbReference type="AlphaFoldDB" id="A0A378LRT8"/>
<proteinExistence type="predicted"/>
<evidence type="ECO:0000256" key="7">
    <source>
        <dbReference type="ARBA" id="ARBA00022840"/>
    </source>
</evidence>
<dbReference type="Pfam" id="PF00512">
    <property type="entry name" value="HisKA"/>
    <property type="match status" value="1"/>
</dbReference>
<feature type="domain" description="PAS" evidence="11">
    <location>
        <begin position="46"/>
        <end position="116"/>
    </location>
</feature>
<evidence type="ECO:0000313" key="12">
    <source>
        <dbReference type="EMBL" id="STY28542.1"/>
    </source>
</evidence>
<keyword evidence="5" id="KW-0547">Nucleotide-binding</keyword>
<evidence type="ECO:0000259" key="10">
    <source>
        <dbReference type="PROSITE" id="PS50109"/>
    </source>
</evidence>
<dbReference type="Gene3D" id="3.30.450.20">
    <property type="entry name" value="PAS domain"/>
    <property type="match status" value="2"/>
</dbReference>
<keyword evidence="13" id="KW-1185">Reference proteome</keyword>
<feature type="domain" description="Histidine kinase" evidence="10">
    <location>
        <begin position="318"/>
        <end position="534"/>
    </location>
</feature>
<evidence type="ECO:0000256" key="9">
    <source>
        <dbReference type="SAM" id="Coils"/>
    </source>
</evidence>
<keyword evidence="7" id="KW-0067">ATP-binding</keyword>
<gene>
    <name evidence="12" type="primary">fixL_1</name>
    <name evidence="12" type="ORF">NCTC11532_00717</name>
</gene>
<evidence type="ECO:0000256" key="5">
    <source>
        <dbReference type="ARBA" id="ARBA00022741"/>
    </source>
</evidence>
<dbReference type="GO" id="GO:0005524">
    <property type="term" value="F:ATP binding"/>
    <property type="evidence" value="ECO:0007669"/>
    <property type="project" value="UniProtKB-KW"/>
</dbReference>
<dbReference type="Gene3D" id="1.10.287.130">
    <property type="match status" value="1"/>
</dbReference>
<dbReference type="Gene3D" id="3.30.565.10">
    <property type="entry name" value="Histidine kinase-like ATPase, C-terminal domain"/>
    <property type="match status" value="1"/>
</dbReference>
<keyword evidence="9" id="KW-0175">Coiled coil</keyword>
<evidence type="ECO:0000256" key="3">
    <source>
        <dbReference type="ARBA" id="ARBA00022553"/>
    </source>
</evidence>
<dbReference type="InterPro" id="IPR003661">
    <property type="entry name" value="HisK_dim/P_dom"/>
</dbReference>
<dbReference type="SMART" id="SM00387">
    <property type="entry name" value="HATPase_c"/>
    <property type="match status" value="1"/>
</dbReference>
<dbReference type="SMART" id="SM00388">
    <property type="entry name" value="HisKA"/>
    <property type="match status" value="1"/>
</dbReference>
<dbReference type="CDD" id="cd00082">
    <property type="entry name" value="HisKA"/>
    <property type="match status" value="1"/>
</dbReference>
<dbReference type="InterPro" id="IPR004358">
    <property type="entry name" value="Sig_transdc_His_kin-like_C"/>
</dbReference>
<dbReference type="Proteomes" id="UP000255297">
    <property type="component" value="Unassembled WGS sequence"/>
</dbReference>
<dbReference type="CDD" id="cd00130">
    <property type="entry name" value="PAS"/>
    <property type="match status" value="1"/>
</dbReference>
<feature type="coiled-coil region" evidence="9">
    <location>
        <begin position="1"/>
        <end position="49"/>
    </location>
</feature>
<dbReference type="InterPro" id="IPR036890">
    <property type="entry name" value="HATPase_C_sf"/>
</dbReference>
<dbReference type="GO" id="GO:0000155">
    <property type="term" value="F:phosphorelay sensor kinase activity"/>
    <property type="evidence" value="ECO:0007669"/>
    <property type="project" value="InterPro"/>
</dbReference>
<accession>A0A378LRT8</accession>
<protein>
    <recommendedName>
        <fullName evidence="2">histidine kinase</fullName>
        <ecNumber evidence="2">2.7.13.3</ecNumber>
    </recommendedName>
</protein>
<dbReference type="InterPro" id="IPR035965">
    <property type="entry name" value="PAS-like_dom_sf"/>
</dbReference>
<dbReference type="SMART" id="SM00091">
    <property type="entry name" value="PAS"/>
    <property type="match status" value="2"/>
</dbReference>
<dbReference type="InterPro" id="IPR003594">
    <property type="entry name" value="HATPase_dom"/>
</dbReference>
<evidence type="ECO:0000256" key="4">
    <source>
        <dbReference type="ARBA" id="ARBA00022679"/>
    </source>
</evidence>
<dbReference type="PANTHER" id="PTHR43065:SF10">
    <property type="entry name" value="PEROXIDE STRESS-ACTIVATED HISTIDINE KINASE MAK3"/>
    <property type="match status" value="1"/>
</dbReference>
<name>A0A378LRT8_9GAMM</name>
<dbReference type="PROSITE" id="PS50112">
    <property type="entry name" value="PAS"/>
    <property type="match status" value="1"/>
</dbReference>
<evidence type="ECO:0000313" key="13">
    <source>
        <dbReference type="Proteomes" id="UP000255297"/>
    </source>
</evidence>
<dbReference type="EMBL" id="UGPB01000001">
    <property type="protein sequence ID" value="STY28542.1"/>
    <property type="molecule type" value="Genomic_DNA"/>
</dbReference>
<evidence type="ECO:0000256" key="6">
    <source>
        <dbReference type="ARBA" id="ARBA00022777"/>
    </source>
</evidence>
<reference evidence="12 13" key="1">
    <citation type="submission" date="2018-06" db="EMBL/GenBank/DDBJ databases">
        <authorList>
            <consortium name="Pathogen Informatics"/>
            <person name="Doyle S."/>
        </authorList>
    </citation>
    <scope>NUCLEOTIDE SEQUENCE [LARGE SCALE GENOMIC DNA]</scope>
    <source>
        <strain evidence="12 13">NCTC11532</strain>
    </source>
</reference>
<dbReference type="STRING" id="1122170.GCA_000701265_02879"/>
<dbReference type="InterPro" id="IPR005467">
    <property type="entry name" value="His_kinase_dom"/>
</dbReference>
<dbReference type="InterPro" id="IPR036097">
    <property type="entry name" value="HisK_dim/P_sf"/>
</dbReference>
<dbReference type="OrthoDB" id="1931120at2"/>